<sequence>MYIIDMFDKINLSLLFSTLTGILAILTGIVAWNDKNKDDQKTIEFQQKTIELQRKINEATDKSLRKTEELSIQYQKNAELQKELNNYVTGGDSKPTIIIRCIKRTFESIGESYQINVDIENRGKYPLQSVFCTVNDVSCAETQKYVRQIRTLGGWIGNREALKEGEIPDVEFSSNIGSLAPKSPYPIFTGVYNAHYSKMDPGFNIKVRWNNGDVVYYFHGKIVDEKLKDEGTSEMVFNGNVMPLENIVIGQ</sequence>
<evidence type="ECO:0000256" key="1">
    <source>
        <dbReference type="SAM" id="Phobius"/>
    </source>
</evidence>
<comment type="caution">
    <text evidence="2">The sequence shown here is derived from an EMBL/GenBank/DDBJ whole genome shotgun (WGS) entry which is preliminary data.</text>
</comment>
<proteinExistence type="predicted"/>
<feature type="transmembrane region" description="Helical" evidence="1">
    <location>
        <begin position="12"/>
        <end position="32"/>
    </location>
</feature>
<name>A0A316HJ78_9SPHI</name>
<dbReference type="EMBL" id="QGHA01000001">
    <property type="protein sequence ID" value="PWK80347.1"/>
    <property type="molecule type" value="Genomic_DNA"/>
</dbReference>
<reference evidence="2 3" key="1">
    <citation type="submission" date="2018-05" db="EMBL/GenBank/DDBJ databases">
        <title>Genomic Encyclopedia of Archaeal and Bacterial Type Strains, Phase II (KMG-II): from individual species to whole genera.</title>
        <authorList>
            <person name="Goeker M."/>
        </authorList>
    </citation>
    <scope>NUCLEOTIDE SEQUENCE [LARGE SCALE GENOMIC DNA]</scope>
    <source>
        <strain evidence="2 3">DSM 19975</strain>
    </source>
</reference>
<dbReference type="AlphaFoldDB" id="A0A316HJ78"/>
<keyword evidence="1" id="KW-0812">Transmembrane</keyword>
<keyword evidence="1" id="KW-1133">Transmembrane helix</keyword>
<evidence type="ECO:0000313" key="2">
    <source>
        <dbReference type="EMBL" id="PWK80347.1"/>
    </source>
</evidence>
<evidence type="ECO:0000313" key="3">
    <source>
        <dbReference type="Proteomes" id="UP000245678"/>
    </source>
</evidence>
<gene>
    <name evidence="2" type="ORF">LX99_00812</name>
</gene>
<dbReference type="Proteomes" id="UP000245678">
    <property type="component" value="Unassembled WGS sequence"/>
</dbReference>
<accession>A0A316HJ78</accession>
<organism evidence="2 3">
    <name type="scientific">Mucilaginibacter oryzae</name>
    <dbReference type="NCBI Taxonomy" id="468058"/>
    <lineage>
        <taxon>Bacteria</taxon>
        <taxon>Pseudomonadati</taxon>
        <taxon>Bacteroidota</taxon>
        <taxon>Sphingobacteriia</taxon>
        <taxon>Sphingobacteriales</taxon>
        <taxon>Sphingobacteriaceae</taxon>
        <taxon>Mucilaginibacter</taxon>
    </lineage>
</organism>
<protein>
    <submittedName>
        <fullName evidence="2">Uncharacterized protein</fullName>
    </submittedName>
</protein>
<keyword evidence="1" id="KW-0472">Membrane</keyword>
<keyword evidence="3" id="KW-1185">Reference proteome</keyword>